<evidence type="ECO:0000256" key="1">
    <source>
        <dbReference type="ARBA" id="ARBA00000900"/>
    </source>
</evidence>
<evidence type="ECO:0000256" key="4">
    <source>
        <dbReference type="ARBA" id="ARBA00022723"/>
    </source>
</evidence>
<evidence type="ECO:0000256" key="7">
    <source>
        <dbReference type="ARBA" id="ARBA00022833"/>
    </source>
</evidence>
<evidence type="ECO:0000259" key="8">
    <source>
        <dbReference type="Pfam" id="PF14369"/>
    </source>
</evidence>
<keyword evidence="5" id="KW-0863">Zinc-finger</keyword>
<name>A0A6D2KX04_9BRAS</name>
<evidence type="ECO:0000256" key="2">
    <source>
        <dbReference type="ARBA" id="ARBA00012483"/>
    </source>
</evidence>
<proteinExistence type="predicted"/>
<reference evidence="9" key="1">
    <citation type="submission" date="2020-01" db="EMBL/GenBank/DDBJ databases">
        <authorList>
            <person name="Mishra B."/>
        </authorList>
    </citation>
    <scope>NUCLEOTIDE SEQUENCE [LARGE SCALE GENOMIC DNA]</scope>
</reference>
<dbReference type="EMBL" id="CACVBM020001540">
    <property type="protein sequence ID" value="CAA7053624.1"/>
    <property type="molecule type" value="Genomic_DNA"/>
</dbReference>
<evidence type="ECO:0000313" key="9">
    <source>
        <dbReference type="EMBL" id="CAA7053624.1"/>
    </source>
</evidence>
<keyword evidence="4" id="KW-0479">Metal-binding</keyword>
<evidence type="ECO:0000256" key="6">
    <source>
        <dbReference type="ARBA" id="ARBA00022786"/>
    </source>
</evidence>
<dbReference type="OrthoDB" id="8062037at2759"/>
<protein>
    <recommendedName>
        <fullName evidence="2">RING-type E3 ubiquitin transferase</fullName>
        <ecNumber evidence="2">2.3.2.27</ecNumber>
    </recommendedName>
</protein>
<dbReference type="InterPro" id="IPR039525">
    <property type="entry name" value="RNF126-like_zinc-ribbon"/>
</dbReference>
<comment type="caution">
    <text evidence="9">The sequence shown here is derived from an EMBL/GenBank/DDBJ whole genome shotgun (WGS) entry which is preliminary data.</text>
</comment>
<dbReference type="GO" id="GO:0061630">
    <property type="term" value="F:ubiquitin protein ligase activity"/>
    <property type="evidence" value="ECO:0007669"/>
    <property type="project" value="UniProtKB-EC"/>
</dbReference>
<accession>A0A6D2KX04</accession>
<evidence type="ECO:0000256" key="5">
    <source>
        <dbReference type="ARBA" id="ARBA00022771"/>
    </source>
</evidence>
<organism evidence="9 10">
    <name type="scientific">Microthlaspi erraticum</name>
    <dbReference type="NCBI Taxonomy" id="1685480"/>
    <lineage>
        <taxon>Eukaryota</taxon>
        <taxon>Viridiplantae</taxon>
        <taxon>Streptophyta</taxon>
        <taxon>Embryophyta</taxon>
        <taxon>Tracheophyta</taxon>
        <taxon>Spermatophyta</taxon>
        <taxon>Magnoliopsida</taxon>
        <taxon>eudicotyledons</taxon>
        <taxon>Gunneridae</taxon>
        <taxon>Pentapetalae</taxon>
        <taxon>rosids</taxon>
        <taxon>malvids</taxon>
        <taxon>Brassicales</taxon>
        <taxon>Brassicaceae</taxon>
        <taxon>Coluteocarpeae</taxon>
        <taxon>Microthlaspi</taxon>
    </lineage>
</organism>
<keyword evidence="6" id="KW-0833">Ubl conjugation pathway</keyword>
<evidence type="ECO:0000313" key="10">
    <source>
        <dbReference type="Proteomes" id="UP000467841"/>
    </source>
</evidence>
<gene>
    <name evidence="9" type="ORF">MERR_LOCUS40860</name>
</gene>
<keyword evidence="7" id="KW-0862">Zinc</keyword>
<keyword evidence="10" id="KW-1185">Reference proteome</keyword>
<evidence type="ECO:0000256" key="3">
    <source>
        <dbReference type="ARBA" id="ARBA00022679"/>
    </source>
</evidence>
<dbReference type="GO" id="GO:0008270">
    <property type="term" value="F:zinc ion binding"/>
    <property type="evidence" value="ECO:0007669"/>
    <property type="project" value="UniProtKB-KW"/>
</dbReference>
<dbReference type="Proteomes" id="UP000467841">
    <property type="component" value="Unassembled WGS sequence"/>
</dbReference>
<comment type="catalytic activity">
    <reaction evidence="1">
        <text>S-ubiquitinyl-[E2 ubiquitin-conjugating enzyme]-L-cysteine + [acceptor protein]-L-lysine = [E2 ubiquitin-conjugating enzyme]-L-cysteine + N(6)-ubiquitinyl-[acceptor protein]-L-lysine.</text>
        <dbReference type="EC" id="2.3.2.27"/>
    </reaction>
</comment>
<feature type="domain" description="E3 ubiquitin-protein ligase RNF126-like zinc-ribbon" evidence="8">
    <location>
        <begin position="63"/>
        <end position="95"/>
    </location>
</feature>
<dbReference type="Pfam" id="PF14369">
    <property type="entry name" value="Zn_ribbon_19"/>
    <property type="match status" value="1"/>
</dbReference>
<sequence>MQMRKARGISTSSQTPDLTQFFKKNGGVLCSQLYMFSISLAALLYEKHSKTLGNGPFRTFGLYWCYHCHRTVRIASSNPSEIAWPRCLRQFVVEIEMRRPLAAFPPFDASPETPLLEALSLMFDSPALTMIKMAVYLHQEEHT</sequence>
<dbReference type="AlphaFoldDB" id="A0A6D2KX04"/>
<keyword evidence="3" id="KW-0808">Transferase</keyword>
<dbReference type="EC" id="2.3.2.27" evidence="2"/>